<dbReference type="GO" id="GO:0046872">
    <property type="term" value="F:metal ion binding"/>
    <property type="evidence" value="ECO:0007669"/>
    <property type="project" value="UniProtKB-KW"/>
</dbReference>
<comment type="caution">
    <text evidence="9">The sequence shown here is derived from an EMBL/GenBank/DDBJ whole genome shotgun (WGS) entry which is preliminary data.</text>
</comment>
<keyword evidence="6" id="KW-0804">Transcription</keyword>
<dbReference type="Proteomes" id="UP000696573">
    <property type="component" value="Unassembled WGS sequence"/>
</dbReference>
<evidence type="ECO:0008006" key="11">
    <source>
        <dbReference type="Google" id="ProtNLM"/>
    </source>
</evidence>
<reference evidence="9" key="1">
    <citation type="submission" date="2021-10" db="EMBL/GenBank/DDBJ databases">
        <authorList>
            <person name="Piombo E."/>
        </authorList>
    </citation>
    <scope>NUCLEOTIDE SEQUENCE</scope>
</reference>
<evidence type="ECO:0000256" key="5">
    <source>
        <dbReference type="ARBA" id="ARBA00023125"/>
    </source>
</evidence>
<evidence type="ECO:0000256" key="6">
    <source>
        <dbReference type="ARBA" id="ARBA00023163"/>
    </source>
</evidence>
<feature type="region of interest" description="Disordered" evidence="8">
    <location>
        <begin position="16"/>
        <end position="52"/>
    </location>
</feature>
<dbReference type="GO" id="GO:0005634">
    <property type="term" value="C:nucleus"/>
    <property type="evidence" value="ECO:0007669"/>
    <property type="project" value="UniProtKB-SubCell"/>
</dbReference>
<protein>
    <recommendedName>
        <fullName evidence="11">Transcription factor domain-containing protein</fullName>
    </recommendedName>
</protein>
<name>A0A9N9V6F3_9HYPO</name>
<keyword evidence="3" id="KW-0862">Zinc</keyword>
<proteinExistence type="predicted"/>
<evidence type="ECO:0000256" key="4">
    <source>
        <dbReference type="ARBA" id="ARBA00023015"/>
    </source>
</evidence>
<dbReference type="GO" id="GO:0043565">
    <property type="term" value="F:sequence-specific DNA binding"/>
    <property type="evidence" value="ECO:0007669"/>
    <property type="project" value="TreeGrafter"/>
</dbReference>
<evidence type="ECO:0000256" key="3">
    <source>
        <dbReference type="ARBA" id="ARBA00022833"/>
    </source>
</evidence>
<keyword evidence="10" id="KW-1185">Reference proteome</keyword>
<accession>A0A9N9V6F3</accession>
<keyword evidence="7" id="KW-0539">Nucleus</keyword>
<dbReference type="GO" id="GO:0045944">
    <property type="term" value="P:positive regulation of transcription by RNA polymerase II"/>
    <property type="evidence" value="ECO:0007669"/>
    <property type="project" value="TreeGrafter"/>
</dbReference>
<comment type="subcellular location">
    <subcellularLocation>
        <location evidence="1">Nucleus</location>
    </subcellularLocation>
</comment>
<evidence type="ECO:0000313" key="10">
    <source>
        <dbReference type="Proteomes" id="UP000696573"/>
    </source>
</evidence>
<evidence type="ECO:0000256" key="7">
    <source>
        <dbReference type="ARBA" id="ARBA00023242"/>
    </source>
</evidence>
<gene>
    <name evidence="9" type="ORF">CRHIZ90672A_00017104</name>
</gene>
<evidence type="ECO:0000313" key="9">
    <source>
        <dbReference type="EMBL" id="CAH0018602.1"/>
    </source>
</evidence>
<dbReference type="GO" id="GO:0000981">
    <property type="term" value="F:DNA-binding transcription factor activity, RNA polymerase II-specific"/>
    <property type="evidence" value="ECO:0007669"/>
    <property type="project" value="TreeGrafter"/>
</dbReference>
<keyword evidence="2" id="KW-0479">Metal-binding</keyword>
<dbReference type="PANTHER" id="PTHR47782:SF12">
    <property type="entry name" value="ZN(II)2CYS6 TRANSCRIPTION FACTOR (EUROFUNG)"/>
    <property type="match status" value="1"/>
</dbReference>
<dbReference type="EMBL" id="CABFNQ020000534">
    <property type="protein sequence ID" value="CAH0018602.1"/>
    <property type="molecule type" value="Genomic_DNA"/>
</dbReference>
<organism evidence="9 10">
    <name type="scientific">Clonostachys rhizophaga</name>
    <dbReference type="NCBI Taxonomy" id="160324"/>
    <lineage>
        <taxon>Eukaryota</taxon>
        <taxon>Fungi</taxon>
        <taxon>Dikarya</taxon>
        <taxon>Ascomycota</taxon>
        <taxon>Pezizomycotina</taxon>
        <taxon>Sordariomycetes</taxon>
        <taxon>Hypocreomycetidae</taxon>
        <taxon>Hypocreales</taxon>
        <taxon>Bionectriaceae</taxon>
        <taxon>Clonostachys</taxon>
    </lineage>
</organism>
<dbReference type="AlphaFoldDB" id="A0A9N9V6F3"/>
<keyword evidence="5" id="KW-0238">DNA-binding</keyword>
<evidence type="ECO:0000256" key="1">
    <source>
        <dbReference type="ARBA" id="ARBA00004123"/>
    </source>
</evidence>
<dbReference type="CDD" id="cd12148">
    <property type="entry name" value="fungal_TF_MHR"/>
    <property type="match status" value="1"/>
</dbReference>
<keyword evidence="4" id="KW-0805">Transcription regulation</keyword>
<dbReference type="InterPro" id="IPR052202">
    <property type="entry name" value="Yeast_MetPath_Reg"/>
</dbReference>
<feature type="compositionally biased region" description="Polar residues" evidence="8">
    <location>
        <begin position="38"/>
        <end position="52"/>
    </location>
</feature>
<dbReference type="OrthoDB" id="27934at2759"/>
<dbReference type="PANTHER" id="PTHR47782">
    <property type="entry name" value="ZN(II)2CYS6 TRANSCRIPTION FACTOR (EUROFUNG)-RELATED"/>
    <property type="match status" value="1"/>
</dbReference>
<sequence>MKREIKALEKRIEEMEARSTANALQHDTPETVHELNPSDISDNTSLDTSPNSVDAESALCLSAPFGSLPPVQAQSFADTALCGLGLFGFIVNPNVHRGEPFWLNHDPLTQCDPVSDLEAEDIPGAASVDQLRTHPQPDPQALSGSSERTYLELYFQIINPQWPLFIQSDCQRWFDHQESYGSAEVSFQECFIQLICATGALFCSSFQPSCPHLAKSDALYQQALESQERYTSPNSLARLISMLVQIIYLLHQPDSDVLSDTLATTAKTCRKVLKQIGWRLRSVSDTHATSLQFEDSQYFSTDTTRMVLMTCFTINEVLWSQCSRLIQQKTGFSRDPGAEHTFEIRRLQFEIRRFNRQTAHLPPTDSNRLCWRDTLKAELDCWKRAIDGIALEGDSSVNHRPQTMKKMYDYSLCILFESELLTLDDVYLETLWRAASEACSSFRRIQNSGAMIYFTCSALLAQFRMGMILLACFWLAKHHDRTSARLASETYEAVDACFDTLSKFGSRWTSTMLYRNTFEIVAAATPFVRLPNSDRHVFPRQNVAELELMRSQLQRRQTPEVIIAILNHILSTA</sequence>
<evidence type="ECO:0000256" key="8">
    <source>
        <dbReference type="SAM" id="MobiDB-lite"/>
    </source>
</evidence>
<evidence type="ECO:0000256" key="2">
    <source>
        <dbReference type="ARBA" id="ARBA00022723"/>
    </source>
</evidence>